<protein>
    <recommendedName>
        <fullName evidence="3">PRTRC system protein B</fullName>
    </recommendedName>
</protein>
<evidence type="ECO:0000313" key="2">
    <source>
        <dbReference type="Proteomes" id="UP000056750"/>
    </source>
</evidence>
<reference evidence="1 2" key="1">
    <citation type="submission" date="2015-12" db="EMBL/GenBank/DDBJ databases">
        <title>Intraspecies pangenome expansion in the marine bacterium Alteromonas.</title>
        <authorList>
            <person name="Lopez-Perez M."/>
            <person name="Rodriguez-Valera F."/>
        </authorList>
    </citation>
    <scope>NUCLEOTIDE SEQUENCE [LARGE SCALE GENOMIC DNA]</scope>
    <source>
        <strain evidence="1 2">LMG 21861</strain>
        <plasmid evidence="1 2">pASTE61-200</plasmid>
    </source>
</reference>
<dbReference type="EMBL" id="CP013927">
    <property type="protein sequence ID" value="AMJ76778.1"/>
    <property type="molecule type" value="Genomic_DNA"/>
</dbReference>
<name>A0ABM5YQ75_9ALTE</name>
<dbReference type="Pfam" id="PF14460">
    <property type="entry name" value="Prok-E2_D"/>
    <property type="match status" value="1"/>
</dbReference>
<dbReference type="Proteomes" id="UP000056750">
    <property type="component" value="Plasmid pASTE61-200"/>
</dbReference>
<sequence>MLSTAVSKYELETRSRTNSIQSKVALVLHSVATSNKKQQVITMHNIDDNQLSKGKVINSKQVTRMVSGKGGYFDRAQSAKPLCSSLIDERVIAENDNDVVFYTPPSKRTLWYSTTKNTNFSILSPGLFFHFKKSTKSIRVFCYLNRKKPKLDTMLYLPPMLNIDRKGSLCTGTMRLPKTWSNAGIDLIISNFFDSRFTHSNMKTASGIPTIYTDDEANMAYMAALEESERKMKAGELVEFKTIAAYLENADD</sequence>
<proteinExistence type="predicted"/>
<dbReference type="InterPro" id="IPR032787">
    <property type="entry name" value="Prok-E2_D"/>
</dbReference>
<evidence type="ECO:0000313" key="1">
    <source>
        <dbReference type="EMBL" id="AMJ76778.1"/>
    </source>
</evidence>
<keyword evidence="1" id="KW-0614">Plasmid</keyword>
<dbReference type="RefSeq" id="WP_061093817.1">
    <property type="nucleotide sequence ID" value="NZ_CP013927.1"/>
</dbReference>
<organism evidence="1 2">
    <name type="scientific">Alteromonas stellipolaris</name>
    <dbReference type="NCBI Taxonomy" id="233316"/>
    <lineage>
        <taxon>Bacteria</taxon>
        <taxon>Pseudomonadati</taxon>
        <taxon>Pseudomonadota</taxon>
        <taxon>Gammaproteobacteria</taxon>
        <taxon>Alteromonadales</taxon>
        <taxon>Alteromonadaceae</taxon>
        <taxon>Alteromonas/Salinimonas group</taxon>
        <taxon>Alteromonas</taxon>
    </lineage>
</organism>
<gene>
    <name evidence="1" type="ORF">AVL57_01140</name>
</gene>
<keyword evidence="2" id="KW-1185">Reference proteome</keyword>
<accession>A0ABM5YQ75</accession>
<evidence type="ECO:0008006" key="3">
    <source>
        <dbReference type="Google" id="ProtNLM"/>
    </source>
</evidence>
<geneLocation type="plasmid" evidence="1 2">
    <name>pASTE61-200</name>
</geneLocation>